<proteinExistence type="predicted"/>
<dbReference type="Proteomes" id="UP001061282">
    <property type="component" value="Unassembled WGS sequence"/>
</dbReference>
<accession>A0A9J6QKW2</accession>
<evidence type="ECO:0000256" key="1">
    <source>
        <dbReference type="SAM" id="MobiDB-lite"/>
    </source>
</evidence>
<name>A0A9J6QKW2_9ENTR</name>
<evidence type="ECO:0000313" key="2">
    <source>
        <dbReference type="EMBL" id="MCU6671481.1"/>
    </source>
</evidence>
<dbReference type="RefSeq" id="WP_271270192.1">
    <property type="nucleotide sequence ID" value="NZ_JAMGZJ010000078.1"/>
</dbReference>
<organism evidence="2 3">
    <name type="scientific">Silvania confinis</name>
    <dbReference type="NCBI Taxonomy" id="2926470"/>
    <lineage>
        <taxon>Bacteria</taxon>
        <taxon>Pseudomonadati</taxon>
        <taxon>Pseudomonadota</taxon>
        <taxon>Gammaproteobacteria</taxon>
        <taxon>Enterobacterales</taxon>
        <taxon>Enterobacteriaceae</taxon>
        <taxon>Silvania</taxon>
    </lineage>
</organism>
<gene>
    <name evidence="2" type="ORF">M8013_22430</name>
</gene>
<evidence type="ECO:0000313" key="3">
    <source>
        <dbReference type="Proteomes" id="UP001061282"/>
    </source>
</evidence>
<dbReference type="EMBL" id="JAMGZJ010000078">
    <property type="protein sequence ID" value="MCU6671481.1"/>
    <property type="molecule type" value="Genomic_DNA"/>
</dbReference>
<comment type="caution">
    <text evidence="2">The sequence shown here is derived from an EMBL/GenBank/DDBJ whole genome shotgun (WGS) entry which is preliminary data.</text>
</comment>
<protein>
    <submittedName>
        <fullName evidence="2">Uncharacterized protein</fullName>
    </submittedName>
</protein>
<sequence>MKIRHALLALVVAVSVTGAIAWRSGWSAHADHVNALPTPSADLMQEPCRGSNAGTNSDEDLQADIETTQCLRQLRLNTYRWQAWYNALR</sequence>
<reference evidence="2" key="1">
    <citation type="submission" date="2022-05" db="EMBL/GenBank/DDBJ databases">
        <title>Description of a novel species of Leclercia; Leclercia tamurae and the Proposal for a Novel Genus Silvania gen. nov. Containing Two Novel Species Silvania hatchlandensis sp. nov. and Silvania confinis sp. nov. Isolated from the Rhizosphere of Oak.</title>
        <authorList>
            <person name="Maddock D.W."/>
            <person name="Brady C.L."/>
            <person name="Denman S."/>
            <person name="Arnold D."/>
        </authorList>
    </citation>
    <scope>NUCLEOTIDE SEQUENCE</scope>
    <source>
        <strain evidence="2">H4N4</strain>
    </source>
</reference>
<dbReference type="AlphaFoldDB" id="A0A9J6QKW2"/>
<keyword evidence="3" id="KW-1185">Reference proteome</keyword>
<feature type="region of interest" description="Disordered" evidence="1">
    <location>
        <begin position="40"/>
        <end position="59"/>
    </location>
</feature>